<protein>
    <submittedName>
        <fullName evidence="1">Uncharacterized protein</fullName>
    </submittedName>
</protein>
<name>A0A0B6CX73_9GAMM</name>
<sequence length="92" mass="10827">MKNLIKIRDIANELGIKPSRLKSRAIKLGVKVYKRPEKYGQKRLWLYINKKHHSHLVNDKHIKLVRAPIQCPKINYKSLFACNWANPRGVQL</sequence>
<dbReference type="Proteomes" id="UP000031830">
    <property type="component" value="Chromosome"/>
</dbReference>
<evidence type="ECO:0000313" key="1">
    <source>
        <dbReference type="EMBL" id="AJI53425.1"/>
    </source>
</evidence>
<proteinExistence type="predicted"/>
<evidence type="ECO:0000313" key="2">
    <source>
        <dbReference type="Proteomes" id="UP000031830"/>
    </source>
</evidence>
<dbReference type="RefSeq" id="WP_044526380.1">
    <property type="nucleotide sequence ID" value="NZ_CP009440.1"/>
</dbReference>
<dbReference type="AlphaFoldDB" id="A0A0B6CX73"/>
<dbReference type="KEGG" id="fpz:LA55_1250"/>
<accession>A0A0B6CX73</accession>
<reference evidence="1 2" key="1">
    <citation type="journal article" date="2015" name="Genome Announc.">
        <title>Genome sequencing of 18 francisella strains to aid in assay development and testing.</title>
        <authorList>
            <person name="Johnson S.L."/>
            <person name="Daligault H.E."/>
            <person name="Davenport K.W."/>
            <person name="Coyne S.R."/>
            <person name="Frey K.G."/>
            <person name="Koroleva G.I."/>
            <person name="Broomall S.M."/>
            <person name="Bishop-Lilly K.A."/>
            <person name="Bruce D.C."/>
            <person name="Chertkov O."/>
            <person name="Freitas T."/>
            <person name="Jaissle J."/>
            <person name="Ladner J.T."/>
            <person name="Rosenzweig C.N."/>
            <person name="Gibbons H.S."/>
            <person name="Palacios G.F."/>
            <person name="Redden C.L."/>
            <person name="Xu Y."/>
            <person name="Minogue T.D."/>
            <person name="Chain P.S."/>
        </authorList>
    </citation>
    <scope>NUCLEOTIDE SEQUENCE [LARGE SCALE GENOMIC DNA]</scope>
    <source>
        <strain evidence="1 2">GA01-2794</strain>
    </source>
</reference>
<organism evidence="1 2">
    <name type="scientific">Francisella philomiragia</name>
    <dbReference type="NCBI Taxonomy" id="28110"/>
    <lineage>
        <taxon>Bacteria</taxon>
        <taxon>Pseudomonadati</taxon>
        <taxon>Pseudomonadota</taxon>
        <taxon>Gammaproteobacteria</taxon>
        <taxon>Thiotrichales</taxon>
        <taxon>Francisellaceae</taxon>
        <taxon>Francisella</taxon>
    </lineage>
</organism>
<gene>
    <name evidence="1" type="ORF">LA55_1250</name>
</gene>
<dbReference type="EMBL" id="CP009440">
    <property type="protein sequence ID" value="AJI53425.1"/>
    <property type="molecule type" value="Genomic_DNA"/>
</dbReference>